<gene>
    <name evidence="7" type="ORF">CGOC_LOCUS8764</name>
</gene>
<dbReference type="PANTHER" id="PTHR10736:SF31">
    <property type="entry name" value="BESTROPHIN HOMOLOG 14"/>
    <property type="match status" value="1"/>
</dbReference>
<dbReference type="AlphaFoldDB" id="A0A3P7M8Z6"/>
<keyword evidence="2 6" id="KW-0812">Transmembrane</keyword>
<keyword evidence="4 6" id="KW-0472">Membrane</keyword>
<feature type="transmembrane region" description="Helical" evidence="6">
    <location>
        <begin position="30"/>
        <end position="48"/>
    </location>
</feature>
<dbReference type="GO" id="GO:0005886">
    <property type="term" value="C:plasma membrane"/>
    <property type="evidence" value="ECO:0007669"/>
    <property type="project" value="UniProtKB-SubCell"/>
</dbReference>
<dbReference type="Proteomes" id="UP000271889">
    <property type="component" value="Unassembled WGS sequence"/>
</dbReference>
<comment type="subcellular location">
    <subcellularLocation>
        <location evidence="6">Cell membrane</location>
        <topology evidence="6">Multi-pass membrane protein</topology>
    </subcellularLocation>
    <subcellularLocation>
        <location evidence="1">Membrane</location>
    </subcellularLocation>
</comment>
<proteinExistence type="inferred from homology"/>
<organism evidence="7 8">
    <name type="scientific">Cylicostephanus goldi</name>
    <name type="common">Nematode worm</name>
    <dbReference type="NCBI Taxonomy" id="71465"/>
    <lineage>
        <taxon>Eukaryota</taxon>
        <taxon>Metazoa</taxon>
        <taxon>Ecdysozoa</taxon>
        <taxon>Nematoda</taxon>
        <taxon>Chromadorea</taxon>
        <taxon>Rhabditida</taxon>
        <taxon>Rhabditina</taxon>
        <taxon>Rhabditomorpha</taxon>
        <taxon>Strongyloidea</taxon>
        <taxon>Strongylidae</taxon>
        <taxon>Cylicostephanus</taxon>
    </lineage>
</organism>
<keyword evidence="3 6" id="KW-1133">Transmembrane helix</keyword>
<evidence type="ECO:0000256" key="5">
    <source>
        <dbReference type="ARBA" id="ARBA00034769"/>
    </source>
</evidence>
<evidence type="ECO:0000313" key="7">
    <source>
        <dbReference type="EMBL" id="VDN20187.1"/>
    </source>
</evidence>
<dbReference type="InterPro" id="IPR021134">
    <property type="entry name" value="Bestrophin-like"/>
</dbReference>
<keyword evidence="6" id="KW-0406">Ion transport</keyword>
<reference evidence="7 8" key="1">
    <citation type="submission" date="2018-11" db="EMBL/GenBank/DDBJ databases">
        <authorList>
            <consortium name="Pathogen Informatics"/>
        </authorList>
    </citation>
    <scope>NUCLEOTIDE SEQUENCE [LARGE SCALE GENOMIC DNA]</scope>
</reference>
<keyword evidence="6" id="KW-0869">Chloride channel</keyword>
<dbReference type="GO" id="GO:0005254">
    <property type="term" value="F:chloride channel activity"/>
    <property type="evidence" value="ECO:0007669"/>
    <property type="project" value="UniProtKB-KW"/>
</dbReference>
<dbReference type="Pfam" id="PF01062">
    <property type="entry name" value="Bestrophin"/>
    <property type="match status" value="1"/>
</dbReference>
<evidence type="ECO:0000256" key="2">
    <source>
        <dbReference type="ARBA" id="ARBA00022692"/>
    </source>
</evidence>
<evidence type="ECO:0000256" key="1">
    <source>
        <dbReference type="ARBA" id="ARBA00004370"/>
    </source>
</evidence>
<dbReference type="OrthoDB" id="201595at2759"/>
<evidence type="ECO:0000256" key="3">
    <source>
        <dbReference type="ARBA" id="ARBA00022989"/>
    </source>
</evidence>
<keyword evidence="6" id="KW-0813">Transport</keyword>
<sequence>MVRPHAFVNESSPNLSTITFTKTNTSSCRFVVAIATYGYFVICLIGRQPKLDQNSMETEIAILFPIFTTFQMLFYLGWLKVGQVLMNPFGEDDDDFELNYVLDRNTFIARMMATEIADQCPGVGPPMEKVIPHTRASFRIQDVIPKSHLESYNPSEEEKKQIFPEDIKEIEKLLEHKKGHVQRFGGLIRTMHEAKR</sequence>
<keyword evidence="8" id="KW-1185">Reference proteome</keyword>
<evidence type="ECO:0000256" key="6">
    <source>
        <dbReference type="RuleBase" id="RU363126"/>
    </source>
</evidence>
<evidence type="ECO:0000313" key="8">
    <source>
        <dbReference type="Proteomes" id="UP000271889"/>
    </source>
</evidence>
<dbReference type="InterPro" id="IPR000615">
    <property type="entry name" value="Bestrophin"/>
</dbReference>
<protein>
    <recommendedName>
        <fullName evidence="6">Bestrophin homolog</fullName>
    </recommendedName>
</protein>
<keyword evidence="6" id="KW-0868">Chloride</keyword>
<keyword evidence="6" id="KW-1003">Cell membrane</keyword>
<comment type="similarity">
    <text evidence="5 6">Belongs to the anion channel-forming bestrophin (TC 1.A.46) family. Calcium-sensitive chloride channel subfamily.</text>
</comment>
<comment type="function">
    <text evidence="6">Forms chloride channels.</text>
</comment>
<accession>A0A3P7M8Z6</accession>
<evidence type="ECO:0000256" key="4">
    <source>
        <dbReference type="ARBA" id="ARBA00023136"/>
    </source>
</evidence>
<name>A0A3P7M8Z6_CYLGO</name>
<dbReference type="GO" id="GO:0034707">
    <property type="term" value="C:chloride channel complex"/>
    <property type="evidence" value="ECO:0007669"/>
    <property type="project" value="UniProtKB-KW"/>
</dbReference>
<feature type="transmembrane region" description="Helical" evidence="6">
    <location>
        <begin position="60"/>
        <end position="79"/>
    </location>
</feature>
<keyword evidence="6" id="KW-0407">Ion channel</keyword>
<dbReference type="EMBL" id="UYRV01104873">
    <property type="protein sequence ID" value="VDN20187.1"/>
    <property type="molecule type" value="Genomic_DNA"/>
</dbReference>
<dbReference type="PANTHER" id="PTHR10736">
    <property type="entry name" value="BESTROPHIN"/>
    <property type="match status" value="1"/>
</dbReference>